<evidence type="ECO:0000256" key="1">
    <source>
        <dbReference type="SAM" id="MobiDB-lite"/>
    </source>
</evidence>
<accession>A0A6J8DWM4</accession>
<dbReference type="OrthoDB" id="6088955at2759"/>
<sequence>MQVRQWFVVLALFISYATPQSTLLFGKLAQTISKERFGKNSATTQNSKPATIQSKSRISSLENPGLSVPDTTFSIEKDPKTGNLDLVITERQLLPKDRKLPASPEANQPPPSKHSPLAMEVIRLLDSGIRDNEIDIIDPHTGEVIGKLSHQKTPSGNDQINQYPERNLPGPSYPMKLPLKERYDARLQTERGQSYPEYKTDNQLHNKDFKINLLSQVQNDFVMNHKNEPVVVDSNNAMSVGRQLDMPVILDFSNAFQNDKVIVSTNSRSPVITQIPTDHRISRSHFQSSQVPQKNSKNLERSVMQLNRVAMLGAKTKHSISPSVSKTANSLAVSPALKAILNWVRENANLFKTMTDKAGFMLSKHSKWNNPINRDKLQSMRRGILSREGSSGHAGENRKAQKQFIMKPYKVQLLSFSKSPSGNVKGRILEGGRNRLSVTRGRPRELAYHKAPNYHARTGLSRKGVSIVQKV</sequence>
<feature type="chain" id="PRO_5026889451" evidence="2">
    <location>
        <begin position="20"/>
        <end position="471"/>
    </location>
</feature>
<dbReference type="AlphaFoldDB" id="A0A6J8DWM4"/>
<evidence type="ECO:0000256" key="2">
    <source>
        <dbReference type="SAM" id="SignalP"/>
    </source>
</evidence>
<name>A0A6J8DWM4_MYTCO</name>
<feature type="region of interest" description="Disordered" evidence="1">
    <location>
        <begin position="39"/>
        <end position="75"/>
    </location>
</feature>
<proteinExistence type="predicted"/>
<dbReference type="EMBL" id="CACVKT020007992">
    <property type="protein sequence ID" value="CAC5412275.1"/>
    <property type="molecule type" value="Genomic_DNA"/>
</dbReference>
<keyword evidence="4" id="KW-1185">Reference proteome</keyword>
<evidence type="ECO:0000313" key="3">
    <source>
        <dbReference type="EMBL" id="CAC5412275.1"/>
    </source>
</evidence>
<gene>
    <name evidence="3" type="ORF">MCOR_45273</name>
</gene>
<organism evidence="3 4">
    <name type="scientific">Mytilus coruscus</name>
    <name type="common">Sea mussel</name>
    <dbReference type="NCBI Taxonomy" id="42192"/>
    <lineage>
        <taxon>Eukaryota</taxon>
        <taxon>Metazoa</taxon>
        <taxon>Spiralia</taxon>
        <taxon>Lophotrochozoa</taxon>
        <taxon>Mollusca</taxon>
        <taxon>Bivalvia</taxon>
        <taxon>Autobranchia</taxon>
        <taxon>Pteriomorphia</taxon>
        <taxon>Mytilida</taxon>
        <taxon>Mytiloidea</taxon>
        <taxon>Mytilidae</taxon>
        <taxon>Mytilinae</taxon>
        <taxon>Mytilus</taxon>
    </lineage>
</organism>
<dbReference type="Proteomes" id="UP000507470">
    <property type="component" value="Unassembled WGS sequence"/>
</dbReference>
<protein>
    <submittedName>
        <fullName evidence="3">Uncharacterized protein</fullName>
    </submittedName>
</protein>
<feature type="compositionally biased region" description="Polar residues" evidence="1">
    <location>
        <begin position="40"/>
        <end position="62"/>
    </location>
</feature>
<reference evidence="3 4" key="1">
    <citation type="submission" date="2020-06" db="EMBL/GenBank/DDBJ databases">
        <authorList>
            <person name="Li R."/>
            <person name="Bekaert M."/>
        </authorList>
    </citation>
    <scope>NUCLEOTIDE SEQUENCE [LARGE SCALE GENOMIC DNA]</scope>
    <source>
        <strain evidence="4">wild</strain>
    </source>
</reference>
<feature type="region of interest" description="Disordered" evidence="1">
    <location>
        <begin position="95"/>
        <end position="116"/>
    </location>
</feature>
<feature type="signal peptide" evidence="2">
    <location>
        <begin position="1"/>
        <end position="19"/>
    </location>
</feature>
<evidence type="ECO:0000313" key="4">
    <source>
        <dbReference type="Proteomes" id="UP000507470"/>
    </source>
</evidence>
<keyword evidence="2" id="KW-0732">Signal</keyword>